<protein>
    <submittedName>
        <fullName evidence="1">Uncharacterized protein</fullName>
    </submittedName>
</protein>
<reference evidence="1" key="1">
    <citation type="submission" date="2014-11" db="EMBL/GenBank/DDBJ databases">
        <authorList>
            <person name="Amaro Gonzalez C."/>
        </authorList>
    </citation>
    <scope>NUCLEOTIDE SEQUENCE</scope>
</reference>
<sequence length="41" mass="4830">MLNMFWLTTAFSRQGRLGYIHFECLNTESLKLSICFWKADG</sequence>
<dbReference type="EMBL" id="GBXM01020659">
    <property type="protein sequence ID" value="JAH87918.1"/>
    <property type="molecule type" value="Transcribed_RNA"/>
</dbReference>
<accession>A0A0E9WEJ7</accession>
<name>A0A0E9WEJ7_ANGAN</name>
<dbReference type="AlphaFoldDB" id="A0A0E9WEJ7"/>
<organism evidence="1">
    <name type="scientific">Anguilla anguilla</name>
    <name type="common">European freshwater eel</name>
    <name type="synonym">Muraena anguilla</name>
    <dbReference type="NCBI Taxonomy" id="7936"/>
    <lineage>
        <taxon>Eukaryota</taxon>
        <taxon>Metazoa</taxon>
        <taxon>Chordata</taxon>
        <taxon>Craniata</taxon>
        <taxon>Vertebrata</taxon>
        <taxon>Euteleostomi</taxon>
        <taxon>Actinopterygii</taxon>
        <taxon>Neopterygii</taxon>
        <taxon>Teleostei</taxon>
        <taxon>Anguilliformes</taxon>
        <taxon>Anguillidae</taxon>
        <taxon>Anguilla</taxon>
    </lineage>
</organism>
<reference evidence="1" key="2">
    <citation type="journal article" date="2015" name="Fish Shellfish Immunol.">
        <title>Early steps in the European eel (Anguilla anguilla)-Vibrio vulnificus interaction in the gills: Role of the RtxA13 toxin.</title>
        <authorList>
            <person name="Callol A."/>
            <person name="Pajuelo D."/>
            <person name="Ebbesson L."/>
            <person name="Teles M."/>
            <person name="MacKenzie S."/>
            <person name="Amaro C."/>
        </authorList>
    </citation>
    <scope>NUCLEOTIDE SEQUENCE</scope>
</reference>
<evidence type="ECO:0000313" key="1">
    <source>
        <dbReference type="EMBL" id="JAH87918.1"/>
    </source>
</evidence>
<proteinExistence type="predicted"/>